<proteinExistence type="inferred from homology"/>
<dbReference type="Pfam" id="PF13671">
    <property type="entry name" value="AAA_33"/>
    <property type="match status" value="1"/>
</dbReference>
<keyword evidence="4 9" id="KW-0808">Transferase</keyword>
<reference evidence="10 11" key="1">
    <citation type="submission" date="2023-07" db="EMBL/GenBank/DDBJ databases">
        <title>Description of novel actinomycetes strains, isolated from tidal flat sediment.</title>
        <authorList>
            <person name="Lu C."/>
        </authorList>
    </citation>
    <scope>NUCLEOTIDE SEQUENCE [LARGE SCALE GENOMIC DNA]</scope>
    <source>
        <strain evidence="10 11">SYSU T00b441</strain>
    </source>
</reference>
<dbReference type="InterPro" id="IPR006001">
    <property type="entry name" value="Therm_gnt_kin"/>
</dbReference>
<keyword evidence="11" id="KW-1185">Reference proteome</keyword>
<dbReference type="GO" id="GO:0046316">
    <property type="term" value="F:gluconokinase activity"/>
    <property type="evidence" value="ECO:0007669"/>
    <property type="project" value="UniProtKB-EC"/>
</dbReference>
<comment type="catalytic activity">
    <reaction evidence="8 9">
        <text>D-gluconate + ATP = 6-phospho-D-gluconate + ADP + H(+)</text>
        <dbReference type="Rhea" id="RHEA:19433"/>
        <dbReference type="ChEBI" id="CHEBI:15378"/>
        <dbReference type="ChEBI" id="CHEBI:18391"/>
        <dbReference type="ChEBI" id="CHEBI:30616"/>
        <dbReference type="ChEBI" id="CHEBI:58759"/>
        <dbReference type="ChEBI" id="CHEBI:456216"/>
        <dbReference type="EC" id="2.7.1.12"/>
    </reaction>
</comment>
<dbReference type="CDD" id="cd02021">
    <property type="entry name" value="GntK"/>
    <property type="match status" value="1"/>
</dbReference>
<evidence type="ECO:0000313" key="10">
    <source>
        <dbReference type="EMBL" id="MDO8108087.1"/>
    </source>
</evidence>
<dbReference type="SUPFAM" id="SSF52540">
    <property type="entry name" value="P-loop containing nucleoside triphosphate hydrolases"/>
    <property type="match status" value="1"/>
</dbReference>
<organism evidence="10 11">
    <name type="scientific">Actinotalea lenta</name>
    <dbReference type="NCBI Taxonomy" id="3064654"/>
    <lineage>
        <taxon>Bacteria</taxon>
        <taxon>Bacillati</taxon>
        <taxon>Actinomycetota</taxon>
        <taxon>Actinomycetes</taxon>
        <taxon>Micrococcales</taxon>
        <taxon>Cellulomonadaceae</taxon>
        <taxon>Actinotalea</taxon>
    </lineage>
</organism>
<comment type="similarity">
    <text evidence="2 9">Belongs to the gluconokinase GntK/GntV family.</text>
</comment>
<evidence type="ECO:0000256" key="3">
    <source>
        <dbReference type="ARBA" id="ARBA00012054"/>
    </source>
</evidence>
<dbReference type="NCBIfam" id="TIGR01313">
    <property type="entry name" value="therm_gnt_kin"/>
    <property type="match status" value="1"/>
</dbReference>
<dbReference type="EC" id="2.7.1.12" evidence="3 9"/>
<evidence type="ECO:0000256" key="2">
    <source>
        <dbReference type="ARBA" id="ARBA00008420"/>
    </source>
</evidence>
<name>A0ABT9DF44_9CELL</name>
<comment type="pathway">
    <text evidence="1">Carbohydrate acid metabolism.</text>
</comment>
<dbReference type="InterPro" id="IPR027417">
    <property type="entry name" value="P-loop_NTPase"/>
</dbReference>
<comment type="caution">
    <text evidence="10">The sequence shown here is derived from an EMBL/GenBank/DDBJ whole genome shotgun (WGS) entry which is preliminary data.</text>
</comment>
<keyword evidence="5 9" id="KW-0547">Nucleotide-binding</keyword>
<dbReference type="RefSeq" id="WP_304601676.1">
    <property type="nucleotide sequence ID" value="NZ_JAUQYO010000001.1"/>
</dbReference>
<evidence type="ECO:0000256" key="9">
    <source>
        <dbReference type="RuleBase" id="RU363066"/>
    </source>
</evidence>
<keyword evidence="6 9" id="KW-0418">Kinase</keyword>
<dbReference type="Proteomes" id="UP001232536">
    <property type="component" value="Unassembled WGS sequence"/>
</dbReference>
<keyword evidence="7 9" id="KW-0067">ATP-binding</keyword>
<sequence length="173" mass="18353">MTRAGAPAHVVVIGVSGAGKTTVARSLADATGRRFADADSFHSSAAKAKMAAGVPLTDDDRWPWLERLRDWMTARAAEGVPTALACSALRRVYRDVLDQADGEVLFVLLDAPRDVLEARVTHRPGHFMPADLLDSQLATLEPPGPGEHVLVLDATRGPEQLARDAVDGLGGPT</sequence>
<evidence type="ECO:0000256" key="8">
    <source>
        <dbReference type="ARBA" id="ARBA00048090"/>
    </source>
</evidence>
<dbReference type="PANTHER" id="PTHR43442:SF3">
    <property type="entry name" value="GLUCONOKINASE-RELATED"/>
    <property type="match status" value="1"/>
</dbReference>
<evidence type="ECO:0000256" key="4">
    <source>
        <dbReference type="ARBA" id="ARBA00022679"/>
    </source>
</evidence>
<evidence type="ECO:0000256" key="5">
    <source>
        <dbReference type="ARBA" id="ARBA00022741"/>
    </source>
</evidence>
<protein>
    <recommendedName>
        <fullName evidence="3 9">Gluconokinase</fullName>
        <ecNumber evidence="3 9">2.7.1.12</ecNumber>
    </recommendedName>
</protein>
<dbReference type="Gene3D" id="3.40.50.300">
    <property type="entry name" value="P-loop containing nucleotide triphosphate hydrolases"/>
    <property type="match status" value="1"/>
</dbReference>
<dbReference type="EMBL" id="JAUQYP010000001">
    <property type="protein sequence ID" value="MDO8108087.1"/>
    <property type="molecule type" value="Genomic_DNA"/>
</dbReference>
<evidence type="ECO:0000256" key="7">
    <source>
        <dbReference type="ARBA" id="ARBA00022840"/>
    </source>
</evidence>
<evidence type="ECO:0000256" key="1">
    <source>
        <dbReference type="ARBA" id="ARBA00004761"/>
    </source>
</evidence>
<evidence type="ECO:0000256" key="6">
    <source>
        <dbReference type="ARBA" id="ARBA00022777"/>
    </source>
</evidence>
<gene>
    <name evidence="10" type="ORF">Q6348_12870</name>
</gene>
<dbReference type="PANTHER" id="PTHR43442">
    <property type="entry name" value="GLUCONOKINASE-RELATED"/>
    <property type="match status" value="1"/>
</dbReference>
<accession>A0ABT9DF44</accession>
<evidence type="ECO:0000313" key="11">
    <source>
        <dbReference type="Proteomes" id="UP001232536"/>
    </source>
</evidence>